<dbReference type="Gene3D" id="3.30.700.10">
    <property type="entry name" value="Glycoprotein, Type 4 Pilin"/>
    <property type="match status" value="1"/>
</dbReference>
<dbReference type="InterPro" id="IPR012902">
    <property type="entry name" value="N_methyl_site"/>
</dbReference>
<gene>
    <name evidence="2" type="primary">pilE_6</name>
    <name evidence="2" type="ORF">GALL_107620</name>
</gene>
<dbReference type="PANTHER" id="PTHR30093:SF7">
    <property type="entry name" value="MSHA MAJOR PILIN SUBUNIT MSHA"/>
    <property type="match status" value="1"/>
</dbReference>
<dbReference type="AlphaFoldDB" id="A0A1J5ST22"/>
<comment type="caution">
    <text evidence="2">The sequence shown here is derived from an EMBL/GenBank/DDBJ whole genome shotgun (WGS) entry which is preliminary data.</text>
</comment>
<evidence type="ECO:0000313" key="2">
    <source>
        <dbReference type="EMBL" id="OIR07173.1"/>
    </source>
</evidence>
<name>A0A1J5ST22_9ZZZZ</name>
<accession>A0A1J5ST22</accession>
<keyword evidence="1" id="KW-0812">Transmembrane</keyword>
<evidence type="ECO:0000256" key="1">
    <source>
        <dbReference type="SAM" id="Phobius"/>
    </source>
</evidence>
<feature type="transmembrane region" description="Helical" evidence="1">
    <location>
        <begin position="12"/>
        <end position="35"/>
    </location>
</feature>
<keyword evidence="1" id="KW-1133">Transmembrane helix</keyword>
<sequence length="188" mass="18551">MVSTDKQAGFTLIELVIVITIIGILAAVALPRFIALQRDARVAKLNAARGSVAAAAALVHAAILTRSGISDQTACAVGGTANNLPGAAGTVCTENGLVATVYSYPASTTIPAGSGANPGIVSAAGLSTVFNPSPTDLLNEGYTASQSGAVTTFGVQGAADSNNCYFTYTQASSAAVPAVISVLTTAGC</sequence>
<dbReference type="PROSITE" id="PS00409">
    <property type="entry name" value="PROKAR_NTER_METHYL"/>
    <property type="match status" value="1"/>
</dbReference>
<dbReference type="SUPFAM" id="SSF54523">
    <property type="entry name" value="Pili subunits"/>
    <property type="match status" value="1"/>
</dbReference>
<protein>
    <submittedName>
        <fullName evidence="2">Fimbrial protein</fullName>
    </submittedName>
</protein>
<dbReference type="Pfam" id="PF07963">
    <property type="entry name" value="N_methyl"/>
    <property type="match status" value="1"/>
</dbReference>
<keyword evidence="1" id="KW-0472">Membrane</keyword>
<dbReference type="InterPro" id="IPR045584">
    <property type="entry name" value="Pilin-like"/>
</dbReference>
<dbReference type="EMBL" id="MLJW01000039">
    <property type="protein sequence ID" value="OIR07173.1"/>
    <property type="molecule type" value="Genomic_DNA"/>
</dbReference>
<dbReference type="PANTHER" id="PTHR30093">
    <property type="entry name" value="GENERAL SECRETION PATHWAY PROTEIN G"/>
    <property type="match status" value="1"/>
</dbReference>
<reference evidence="2" key="1">
    <citation type="submission" date="2016-10" db="EMBL/GenBank/DDBJ databases">
        <title>Sequence of Gallionella enrichment culture.</title>
        <authorList>
            <person name="Poehlein A."/>
            <person name="Muehling M."/>
            <person name="Daniel R."/>
        </authorList>
    </citation>
    <scope>NUCLEOTIDE SEQUENCE</scope>
</reference>
<organism evidence="2">
    <name type="scientific">mine drainage metagenome</name>
    <dbReference type="NCBI Taxonomy" id="410659"/>
    <lineage>
        <taxon>unclassified sequences</taxon>
        <taxon>metagenomes</taxon>
        <taxon>ecological metagenomes</taxon>
    </lineage>
</organism>
<proteinExistence type="predicted"/>
<dbReference type="NCBIfam" id="TIGR02532">
    <property type="entry name" value="IV_pilin_GFxxxE"/>
    <property type="match status" value="1"/>
</dbReference>